<proteinExistence type="predicted"/>
<dbReference type="RefSeq" id="WP_154435929.1">
    <property type="nucleotide sequence ID" value="NZ_JABAGR010000013.1"/>
</dbReference>
<evidence type="ECO:0000313" key="1">
    <source>
        <dbReference type="EMBL" id="NMF26710.1"/>
    </source>
</evidence>
<dbReference type="Proteomes" id="UP000565613">
    <property type="component" value="Unassembled WGS sequence"/>
</dbReference>
<reference evidence="1 2" key="1">
    <citation type="submission" date="2020-04" db="EMBL/GenBank/DDBJ databases">
        <authorList>
            <person name="Hitch T.C.A."/>
            <person name="Wylensek D."/>
            <person name="Clavel T."/>
        </authorList>
    </citation>
    <scope>NUCLEOTIDE SEQUENCE [LARGE SCALE GENOMIC DNA]</scope>
    <source>
        <strain evidence="1 2">105184</strain>
    </source>
</reference>
<dbReference type="AlphaFoldDB" id="A0A7X9Y1N5"/>
<organism evidence="1 2">
    <name type="scientific">Parafannyhessea umbonata</name>
    <dbReference type="NCBI Taxonomy" id="604330"/>
    <lineage>
        <taxon>Bacteria</taxon>
        <taxon>Bacillati</taxon>
        <taxon>Actinomycetota</taxon>
        <taxon>Coriobacteriia</taxon>
        <taxon>Coriobacteriales</taxon>
        <taxon>Atopobiaceae</taxon>
        <taxon>Parafannyhessea</taxon>
    </lineage>
</organism>
<accession>A0A7X9Y1N5</accession>
<dbReference type="EMBL" id="JABAGR010000013">
    <property type="protein sequence ID" value="NMF26710.1"/>
    <property type="molecule type" value="Genomic_DNA"/>
</dbReference>
<gene>
    <name evidence="1" type="ORF">HF885_09810</name>
</gene>
<name>A0A7X9Y1N5_9ACTN</name>
<evidence type="ECO:0000313" key="2">
    <source>
        <dbReference type="Proteomes" id="UP000565613"/>
    </source>
</evidence>
<sequence>MTPDSEFQCDDGTVRTWSEMVDGIDPDLAPDASDIPDDERASRYHELLWSFGAQRIS</sequence>
<protein>
    <submittedName>
        <fullName evidence="1">Uncharacterized protein</fullName>
    </submittedName>
</protein>
<comment type="caution">
    <text evidence="1">The sequence shown here is derived from an EMBL/GenBank/DDBJ whole genome shotgun (WGS) entry which is preliminary data.</text>
</comment>